<dbReference type="SUPFAM" id="SSF50978">
    <property type="entry name" value="WD40 repeat-like"/>
    <property type="match status" value="1"/>
</dbReference>
<keyword evidence="8 13" id="KW-0653">Protein transport</keyword>
<evidence type="ECO:0000256" key="2">
    <source>
        <dbReference type="ARBA" id="ARBA00010844"/>
    </source>
</evidence>
<evidence type="ECO:0000259" key="17">
    <source>
        <dbReference type="Pfam" id="PF23953"/>
    </source>
</evidence>
<dbReference type="PANTHER" id="PTHR19876">
    <property type="entry name" value="COATOMER"/>
    <property type="match status" value="1"/>
</dbReference>
<dbReference type="Pfam" id="PF00400">
    <property type="entry name" value="WD40"/>
    <property type="match status" value="5"/>
</dbReference>
<dbReference type="SMART" id="SM00320">
    <property type="entry name" value="WD40"/>
    <property type="match status" value="7"/>
</dbReference>
<keyword evidence="9 13" id="KW-0333">Golgi apparatus</keyword>
<dbReference type="Gene3D" id="1.25.40.470">
    <property type="match status" value="1"/>
</dbReference>
<comment type="subcellular location">
    <subcellularLocation>
        <location evidence="1 13">Cytoplasmic vesicle</location>
        <location evidence="1 13">COPI-coated vesicle membrane</location>
        <topology evidence="1 13">Peripheral membrane protein</topology>
        <orientation evidence="1 13">Cytoplasmic side</orientation>
    </subcellularLocation>
    <subcellularLocation>
        <location evidence="13">Golgi apparatus membrane</location>
        <topology evidence="13">Peripheral membrane protein</topology>
        <orientation evidence="13">Cytoplasmic side</orientation>
    </subcellularLocation>
    <text evidence="13">The coatomer is cytoplasmic or polymerized on the cytoplasmic side of the Golgi, as well as on the vesicles/buds originating from it.</text>
</comment>
<evidence type="ECO:0000256" key="11">
    <source>
        <dbReference type="ARBA" id="ARBA00023329"/>
    </source>
</evidence>
<dbReference type="CDD" id="cd22947">
    <property type="entry name" value="Coatomer_WDAD_beta-like"/>
    <property type="match status" value="1"/>
</dbReference>
<dbReference type="PIRSF" id="PIRSF005567">
    <property type="entry name" value="Coatomer_beta'_subunit"/>
    <property type="match status" value="1"/>
</dbReference>
<evidence type="ECO:0000256" key="5">
    <source>
        <dbReference type="ARBA" id="ARBA00022574"/>
    </source>
</evidence>
<dbReference type="GO" id="GO:0000139">
    <property type="term" value="C:Golgi membrane"/>
    <property type="evidence" value="ECO:0007669"/>
    <property type="project" value="UniProtKB-SubCell"/>
</dbReference>
<protein>
    <recommendedName>
        <fullName evidence="13">Coatomer subunit beta'</fullName>
    </recommendedName>
</protein>
<feature type="region of interest" description="Disordered" evidence="15">
    <location>
        <begin position="934"/>
        <end position="978"/>
    </location>
</feature>
<dbReference type="GO" id="GO:0006891">
    <property type="term" value="P:intra-Golgi vesicle-mediated transport"/>
    <property type="evidence" value="ECO:0007669"/>
    <property type="project" value="TreeGrafter"/>
</dbReference>
<feature type="compositionally biased region" description="Low complexity" evidence="15">
    <location>
        <begin position="940"/>
        <end position="951"/>
    </location>
</feature>
<dbReference type="SUPFAM" id="SSF51004">
    <property type="entry name" value="C-terminal (heme d1) domain of cytochrome cd1-nitrite reductase"/>
    <property type="match status" value="1"/>
</dbReference>
<feature type="repeat" description="WD" evidence="14">
    <location>
        <begin position="138"/>
        <end position="174"/>
    </location>
</feature>
<evidence type="ECO:0000313" key="18">
    <source>
        <dbReference type="EMBL" id="KAA8492792.1"/>
    </source>
</evidence>
<feature type="repeat" description="WD" evidence="14">
    <location>
        <begin position="225"/>
        <end position="266"/>
    </location>
</feature>
<dbReference type="Pfam" id="PF04053">
    <property type="entry name" value="B-prop_COPA_B_2nd"/>
    <property type="match status" value="1"/>
</dbReference>
<evidence type="ECO:0000256" key="14">
    <source>
        <dbReference type="PROSITE-ProRule" id="PRU00221"/>
    </source>
</evidence>
<evidence type="ECO:0000313" key="19">
    <source>
        <dbReference type="Proteomes" id="UP000324585"/>
    </source>
</evidence>
<keyword evidence="4 13" id="KW-0963">Cytoplasm</keyword>
<dbReference type="InterPro" id="IPR050844">
    <property type="entry name" value="Coatomer_complex_subunit"/>
</dbReference>
<dbReference type="GO" id="GO:0030126">
    <property type="term" value="C:COPI vesicle coat"/>
    <property type="evidence" value="ECO:0007669"/>
    <property type="project" value="TreeGrafter"/>
</dbReference>
<dbReference type="InterPro" id="IPR001680">
    <property type="entry name" value="WD40_rpt"/>
</dbReference>
<dbReference type="InterPro" id="IPR020472">
    <property type="entry name" value="WD40_PAC1"/>
</dbReference>
<dbReference type="InterPro" id="IPR016453">
    <property type="entry name" value="COPB2"/>
</dbReference>
<dbReference type="FunFam" id="1.25.40.470:FF:000001">
    <property type="entry name" value="Coatomer subunit beta"/>
    <property type="match status" value="1"/>
</dbReference>
<accession>A0A5J4YPJ8</accession>
<dbReference type="EMBL" id="VRMN01000008">
    <property type="protein sequence ID" value="KAA8492792.1"/>
    <property type="molecule type" value="Genomic_DNA"/>
</dbReference>
<dbReference type="PROSITE" id="PS50294">
    <property type="entry name" value="WD_REPEATS_REGION"/>
    <property type="match status" value="4"/>
</dbReference>
<evidence type="ECO:0000259" key="16">
    <source>
        <dbReference type="Pfam" id="PF04053"/>
    </source>
</evidence>
<evidence type="ECO:0000256" key="3">
    <source>
        <dbReference type="ARBA" id="ARBA00022448"/>
    </source>
</evidence>
<dbReference type="CDD" id="cd00200">
    <property type="entry name" value="WD40"/>
    <property type="match status" value="1"/>
</dbReference>
<feature type="domain" description="COPA/B TPR" evidence="17">
    <location>
        <begin position="596"/>
        <end position="776"/>
    </location>
</feature>
<keyword evidence="6" id="KW-0677">Repeat</keyword>
<keyword evidence="5 14" id="KW-0853">WD repeat</keyword>
<evidence type="ECO:0000256" key="12">
    <source>
        <dbReference type="ARBA" id="ARBA00025536"/>
    </source>
</evidence>
<proteinExistence type="inferred from homology"/>
<evidence type="ECO:0000256" key="15">
    <source>
        <dbReference type="SAM" id="MobiDB-lite"/>
    </source>
</evidence>
<dbReference type="InterPro" id="IPR015943">
    <property type="entry name" value="WD40/YVTN_repeat-like_dom_sf"/>
</dbReference>
<dbReference type="GO" id="GO:0006888">
    <property type="term" value="P:endoplasmic reticulum to Golgi vesicle-mediated transport"/>
    <property type="evidence" value="ECO:0007669"/>
    <property type="project" value="TreeGrafter"/>
</dbReference>
<keyword evidence="3 13" id="KW-0813">Transport</keyword>
<sequence>MPLKIDVKRKLNARSERVKCVDLHPTEPWVLASLYDGTVFIYNYETQSVVKSFEVTDQPVRAGRFVPRKQWIVIGSDDMYIRVYNYNTSEKVRSFEAHMDYIRSIAVHPTLPYLLTSSDDMLIKLWDWDKGWVNTMIYENHSHYVMQVVFNPKDTNTFASASLDHTVKVWNLSSPVPNFTLEGHEKGVNCVDYYNGTDKPYLASGGDDGLLKIWDYQTKACVQTLEGHSHNVSCVAFLPDRPLILSGSEDSTVNLWHSNTYRLETTLSYSLDRCWSVSYQKGSNNIALGFDNGTVVIMLGKDQPVASMDPSGKVIIAKHNEIFTSNVRQVDAAHLSDGEKMDVPAKELGSCEVYPQKLIHSPNGRFVAVCGDGEFIIYTALAWRNKSYGQADDIVWDNGNGEFATKIGTQEIRVYKKDFNERNVMRPAFSVDHICGGSLLGLVSDEFVAFYDWNTLQLVRRIDVAAQNVFWSEEGALLVITSETSFYMLSYDQGAVDRAFESGGGKLDPEGVEDAFNLQHEIAEKVLTGIWVGDCFLYTNASNRLSYGVGAELSTLAHMDRPLYLLGYLPKDNRVYLVDKAGAVYSYSLLLSVLEFKTAIVRGELELAEKVLPRIPASEHNKVARFLDSQGMKQRALELATDPDYRCELAIALGELELAAQIARENPSEMKWRQLSSLATTKGDFVLATDCMKECNDYAGLLTMYAAASNKEQLLELGKSAEAAGKINIAFMCFYMTGNTRKCLDLLLLTNRCAEAAIFARTYMPSSLGPIIDAWRMDLRKHNALRIADSIADPVTHPQLFPDFQGSVDAESVAVQLARDRASMPATAYKQKRGEVFMELSELIGNMSLSSENGISPEVASAAQVSEAEAQPVASIIPPTMSAVAAEPAVPKAEAAETDPLAGFTDMDEVPAPEHAADEFGNGDAGDLAAAFGEESGEFPDPLGDTPGPDGQESDPFGNSMDADIDFGFGNDGAMPEQVDIPMVPDAVAAVRPPAAAVKPGKKD</sequence>
<keyword evidence="11 13" id="KW-0968">Cytoplasmic vesicle</keyword>
<keyword evidence="19" id="KW-1185">Reference proteome</keyword>
<dbReference type="GO" id="GO:0006890">
    <property type="term" value="P:retrograde vesicle-mediated transport, Golgi to endoplasmic reticulum"/>
    <property type="evidence" value="ECO:0007669"/>
    <property type="project" value="TreeGrafter"/>
</dbReference>
<feature type="repeat" description="WD" evidence="14">
    <location>
        <begin position="181"/>
        <end position="224"/>
    </location>
</feature>
<dbReference type="PANTHER" id="PTHR19876:SF2">
    <property type="entry name" value="COATOMER SUBUNIT BETA"/>
    <property type="match status" value="1"/>
</dbReference>
<dbReference type="InterPro" id="IPR056176">
    <property type="entry name" value="TPR_COPA_B"/>
</dbReference>
<dbReference type="FunFam" id="2.130.10.10:FF:000016">
    <property type="entry name" value="Coatomer alpha subunit, putative"/>
    <property type="match status" value="1"/>
</dbReference>
<dbReference type="GO" id="GO:0005198">
    <property type="term" value="F:structural molecule activity"/>
    <property type="evidence" value="ECO:0007669"/>
    <property type="project" value="UniProtKB-UniRule"/>
</dbReference>
<evidence type="ECO:0000256" key="1">
    <source>
        <dbReference type="ARBA" id="ARBA00004347"/>
    </source>
</evidence>
<dbReference type="AlphaFoldDB" id="A0A5J4YPJ8"/>
<reference evidence="19" key="1">
    <citation type="journal article" date="2019" name="Nat. Commun.">
        <title>Expansion of phycobilisome linker gene families in mesophilic red algae.</title>
        <authorList>
            <person name="Lee J."/>
            <person name="Kim D."/>
            <person name="Bhattacharya D."/>
            <person name="Yoon H.S."/>
        </authorList>
    </citation>
    <scope>NUCLEOTIDE SEQUENCE [LARGE SCALE GENOMIC DNA]</scope>
    <source>
        <strain evidence="19">CCMP 1328</strain>
    </source>
</reference>
<dbReference type="PROSITE" id="PS50082">
    <property type="entry name" value="WD_REPEATS_2"/>
    <property type="match status" value="4"/>
</dbReference>
<evidence type="ECO:0000256" key="13">
    <source>
        <dbReference type="PIRNR" id="PIRNR005567"/>
    </source>
</evidence>
<keyword evidence="7 13" id="KW-0931">ER-Golgi transport</keyword>
<comment type="similarity">
    <text evidence="2 13">Belongs to the WD repeat COPB2 family.</text>
</comment>
<comment type="function">
    <text evidence="12 13">The coatomer is a cytosolic protein complex that binds to dilysine motifs and reversibly associates with Golgi non-clathrin-coated vesicles, which further mediate biosynthetic protein transport from the ER, via the Golgi up to the trans Golgi network. Coatomer complex is required for budding from Golgi membranes, and is essential for the retrograde Golgi-to-ER transport of dilysine-tagged proteins.</text>
</comment>
<evidence type="ECO:0000256" key="7">
    <source>
        <dbReference type="ARBA" id="ARBA00022892"/>
    </source>
</evidence>
<dbReference type="Gene3D" id="2.130.10.10">
    <property type="entry name" value="YVTN repeat-like/Quinoprotein amine dehydrogenase"/>
    <property type="match status" value="1"/>
</dbReference>
<name>A0A5J4YPJ8_PORPP</name>
<dbReference type="OrthoDB" id="10261470at2759"/>
<dbReference type="Proteomes" id="UP000324585">
    <property type="component" value="Unassembled WGS sequence"/>
</dbReference>
<evidence type="ECO:0000256" key="4">
    <source>
        <dbReference type="ARBA" id="ARBA00022490"/>
    </source>
</evidence>
<evidence type="ECO:0000256" key="8">
    <source>
        <dbReference type="ARBA" id="ARBA00022927"/>
    </source>
</evidence>
<evidence type="ECO:0000256" key="10">
    <source>
        <dbReference type="ARBA" id="ARBA00023136"/>
    </source>
</evidence>
<evidence type="ECO:0000256" key="6">
    <source>
        <dbReference type="ARBA" id="ARBA00022737"/>
    </source>
</evidence>
<dbReference type="InterPro" id="IPR036322">
    <property type="entry name" value="WD40_repeat_dom_sf"/>
</dbReference>
<organism evidence="18 19">
    <name type="scientific">Porphyridium purpureum</name>
    <name type="common">Red alga</name>
    <name type="synonym">Porphyridium cruentum</name>
    <dbReference type="NCBI Taxonomy" id="35688"/>
    <lineage>
        <taxon>Eukaryota</taxon>
        <taxon>Rhodophyta</taxon>
        <taxon>Bangiophyceae</taxon>
        <taxon>Porphyridiales</taxon>
        <taxon>Porphyridiaceae</taxon>
        <taxon>Porphyridium</taxon>
    </lineage>
</organism>
<comment type="caution">
    <text evidence="18">The sequence shown here is derived from an EMBL/GenBank/DDBJ whole genome shotgun (WGS) entry which is preliminary data.</text>
</comment>
<dbReference type="GO" id="GO:0006886">
    <property type="term" value="P:intracellular protein transport"/>
    <property type="evidence" value="ECO:0007669"/>
    <property type="project" value="UniProtKB-UniRule"/>
</dbReference>
<feature type="repeat" description="WD" evidence="14">
    <location>
        <begin position="95"/>
        <end position="127"/>
    </location>
</feature>
<dbReference type="OMA" id="YVDYYPQ"/>
<evidence type="ECO:0000256" key="9">
    <source>
        <dbReference type="ARBA" id="ARBA00023034"/>
    </source>
</evidence>
<dbReference type="InterPro" id="IPR011048">
    <property type="entry name" value="Haem_d1_sf"/>
</dbReference>
<gene>
    <name evidence="18" type="ORF">FVE85_9064</name>
</gene>
<dbReference type="PRINTS" id="PR00320">
    <property type="entry name" value="GPROTEINBRPT"/>
</dbReference>
<feature type="domain" description="COPA/B second beta-propeller" evidence="16">
    <location>
        <begin position="319"/>
        <end position="579"/>
    </location>
</feature>
<dbReference type="Pfam" id="PF23953">
    <property type="entry name" value="TPR_COPA_B"/>
    <property type="match status" value="1"/>
</dbReference>
<comment type="subunit">
    <text evidence="13">Oligomeric complex that consists of at least the alpha, beta, beta', gamma, delta, epsilon and zeta subunits.</text>
</comment>
<keyword evidence="10 13" id="KW-0472">Membrane</keyword>
<dbReference type="InterPro" id="IPR006692">
    <property type="entry name" value="Beta-prop_COPA/B_2nd"/>
</dbReference>